<dbReference type="Proteomes" id="UP000185557">
    <property type="component" value="Unassembled WGS sequence"/>
</dbReference>
<dbReference type="STRING" id="549789.NIES30_17885"/>
<dbReference type="Gene3D" id="2.10.109.10">
    <property type="entry name" value="Umud Fragment, subunit A"/>
    <property type="match status" value="1"/>
</dbReference>
<organism evidence="2 3">
    <name type="scientific">Phormidium tenue NIES-30</name>
    <dbReference type="NCBI Taxonomy" id="549789"/>
    <lineage>
        <taxon>Bacteria</taxon>
        <taxon>Bacillati</taxon>
        <taxon>Cyanobacteriota</taxon>
        <taxon>Cyanophyceae</taxon>
        <taxon>Oscillatoriophycideae</taxon>
        <taxon>Oscillatoriales</taxon>
        <taxon>Oscillatoriaceae</taxon>
        <taxon>Phormidium</taxon>
    </lineage>
</organism>
<accession>A0A1U7J2C2</accession>
<dbReference type="InterPro" id="IPR015927">
    <property type="entry name" value="Peptidase_S24_S26A/B/C"/>
</dbReference>
<dbReference type="InterPro" id="IPR039418">
    <property type="entry name" value="LexA-like"/>
</dbReference>
<evidence type="ECO:0000259" key="1">
    <source>
        <dbReference type="Pfam" id="PF00717"/>
    </source>
</evidence>
<reference evidence="2 3" key="1">
    <citation type="submission" date="2016-11" db="EMBL/GenBank/DDBJ databases">
        <title>Draft Genome Sequences of Nine Cyanobacterial Strains from Diverse Habitats.</title>
        <authorList>
            <person name="Zhu T."/>
            <person name="Hou S."/>
            <person name="Lu X."/>
            <person name="Hess W.R."/>
        </authorList>
    </citation>
    <scope>NUCLEOTIDE SEQUENCE [LARGE SCALE GENOMIC DNA]</scope>
    <source>
        <strain evidence="2 3">NIES-30</strain>
    </source>
</reference>
<dbReference type="EMBL" id="MRCG01000014">
    <property type="protein sequence ID" value="OKH46165.1"/>
    <property type="molecule type" value="Genomic_DNA"/>
</dbReference>
<dbReference type="InterPro" id="IPR036286">
    <property type="entry name" value="LexA/Signal_pep-like_sf"/>
</dbReference>
<name>A0A1U7J2C2_9CYAN</name>
<dbReference type="Pfam" id="PF00717">
    <property type="entry name" value="Peptidase_S24"/>
    <property type="match status" value="1"/>
</dbReference>
<dbReference type="CDD" id="cd06529">
    <property type="entry name" value="S24_LexA-like"/>
    <property type="match status" value="1"/>
</dbReference>
<keyword evidence="3" id="KW-1185">Reference proteome</keyword>
<proteinExistence type="predicted"/>
<dbReference type="RefSeq" id="WP_073609797.1">
    <property type="nucleotide sequence ID" value="NZ_MRCG01000014.1"/>
</dbReference>
<protein>
    <submittedName>
        <fullName evidence="2">DNA repair protein</fullName>
    </submittedName>
</protein>
<evidence type="ECO:0000313" key="2">
    <source>
        <dbReference type="EMBL" id="OKH46165.1"/>
    </source>
</evidence>
<dbReference type="AlphaFoldDB" id="A0A1U7J2C2"/>
<gene>
    <name evidence="2" type="ORF">NIES30_17885</name>
</gene>
<dbReference type="OrthoDB" id="9802364at2"/>
<comment type="caution">
    <text evidence="2">The sequence shown here is derived from an EMBL/GenBank/DDBJ whole genome shotgun (WGS) entry which is preliminary data.</text>
</comment>
<dbReference type="SUPFAM" id="SSF51306">
    <property type="entry name" value="LexA/Signal peptidase"/>
    <property type="match status" value="1"/>
</dbReference>
<evidence type="ECO:0000313" key="3">
    <source>
        <dbReference type="Proteomes" id="UP000185557"/>
    </source>
</evidence>
<sequence length="109" mass="11851">MGFPVPGDAIEQSLDLNQHLIHNPAATFFMQVKGDMAADQEVQPEDLLVVDRSQAAQDGSLVVAAIAGSLQVLRVQKHHGKLVPTTGWEPGQTLEMEIWGVVTNLIRKV</sequence>
<feature type="domain" description="Peptidase S24/S26A/S26B/S26C" evidence="1">
    <location>
        <begin position="8"/>
        <end position="82"/>
    </location>
</feature>